<gene>
    <name evidence="1" type="ORF">NCTC5338_01845</name>
</gene>
<dbReference type="AlphaFoldDB" id="A0A4V0C1F7"/>
<name>A0A4V0C1F7_9STRE</name>
<proteinExistence type="predicted"/>
<organism evidence="1 2">
    <name type="scientific">Streptococcus australis</name>
    <dbReference type="NCBI Taxonomy" id="113107"/>
    <lineage>
        <taxon>Bacteria</taxon>
        <taxon>Bacillati</taxon>
        <taxon>Bacillota</taxon>
        <taxon>Bacilli</taxon>
        <taxon>Lactobacillales</taxon>
        <taxon>Streptococcaceae</taxon>
        <taxon>Streptococcus</taxon>
    </lineage>
</organism>
<accession>A0A4V0C1F7</accession>
<dbReference type="Proteomes" id="UP000307982">
    <property type="component" value="Chromosome"/>
</dbReference>
<evidence type="ECO:0000313" key="1">
    <source>
        <dbReference type="EMBL" id="VTS73484.1"/>
    </source>
</evidence>
<reference evidence="1 2" key="1">
    <citation type="submission" date="2019-05" db="EMBL/GenBank/DDBJ databases">
        <authorList>
            <consortium name="Pathogen Informatics"/>
        </authorList>
    </citation>
    <scope>NUCLEOTIDE SEQUENCE [LARGE SCALE GENOMIC DNA]</scope>
    <source>
        <strain evidence="1 2">NCTC5338</strain>
    </source>
</reference>
<sequence>MENITSQRPSFVVSEVILNQEGKFTVKDILDKVKTIILDQFDTIDTLKRYIIEKLNSMCDYGLIGRTDVYYFSI</sequence>
<dbReference type="EMBL" id="LR594040">
    <property type="protein sequence ID" value="VTS73484.1"/>
    <property type="molecule type" value="Genomic_DNA"/>
</dbReference>
<evidence type="ECO:0000313" key="2">
    <source>
        <dbReference type="Proteomes" id="UP000307982"/>
    </source>
</evidence>
<protein>
    <submittedName>
        <fullName evidence="1">Uncharacterized protein</fullName>
    </submittedName>
</protein>